<dbReference type="EMBL" id="SOZE01000024">
    <property type="protein sequence ID" value="TFF35039.1"/>
    <property type="molecule type" value="Genomic_DNA"/>
</dbReference>
<dbReference type="Pfam" id="PF14124">
    <property type="entry name" value="DUF4291"/>
    <property type="match status" value="1"/>
</dbReference>
<reference evidence="1 2" key="1">
    <citation type="journal article" date="2017" name="Int. J. Syst. Evol. Microbiol.">
        <title>Mucilaginibacterpsychrotolerans sp. nov., isolated from peatlands.</title>
        <authorList>
            <person name="Deng Y."/>
            <person name="Shen L."/>
            <person name="Xu B."/>
            <person name="Liu Y."/>
            <person name="Gu Z."/>
            <person name="Liu H."/>
            <person name="Zhou Y."/>
        </authorList>
    </citation>
    <scope>NUCLEOTIDE SEQUENCE [LARGE SCALE GENOMIC DNA]</scope>
    <source>
        <strain evidence="1 2">NH7-4</strain>
    </source>
</reference>
<evidence type="ECO:0000313" key="1">
    <source>
        <dbReference type="EMBL" id="TFF35039.1"/>
    </source>
</evidence>
<dbReference type="Proteomes" id="UP000297540">
    <property type="component" value="Unassembled WGS sequence"/>
</dbReference>
<dbReference type="RefSeq" id="WP_133233916.1">
    <property type="nucleotide sequence ID" value="NZ_SOZE01000024.1"/>
</dbReference>
<name>A0A4Y8S7P9_9SPHI</name>
<dbReference type="PANTHER" id="PTHR38567:SF1">
    <property type="entry name" value="DUF4291 DOMAIN-CONTAINING PROTEIN"/>
    <property type="match status" value="1"/>
</dbReference>
<keyword evidence="2" id="KW-1185">Reference proteome</keyword>
<comment type="caution">
    <text evidence="1">The sequence shown here is derived from an EMBL/GenBank/DDBJ whole genome shotgun (WGS) entry which is preliminary data.</text>
</comment>
<proteinExistence type="predicted"/>
<dbReference type="OrthoDB" id="65842at2"/>
<organism evidence="1 2">
    <name type="scientific">Mucilaginibacter psychrotolerans</name>
    <dbReference type="NCBI Taxonomy" id="1524096"/>
    <lineage>
        <taxon>Bacteria</taxon>
        <taxon>Pseudomonadati</taxon>
        <taxon>Bacteroidota</taxon>
        <taxon>Sphingobacteriia</taxon>
        <taxon>Sphingobacteriales</taxon>
        <taxon>Sphingobacteriaceae</taxon>
        <taxon>Mucilaginibacter</taxon>
    </lineage>
</organism>
<sequence length="200" mass="22829">MKLKVIRASYDEETITVYQAYNSGIATAAVKYQTFTAPFKTERMTWIKPSFLWMMYRSGWGTKENQERILAVKMKITGFNDALKTACLTAFDASAHLSYDAWHHALKTSPVRVQWDPEKDILLRPLNYKSVQIGLSGIAVHQYLNDWIVEIKDITDYCSNIHQLVKANKLTEATAMLPTETLYHLPADIAIAIHSDQDND</sequence>
<dbReference type="AlphaFoldDB" id="A0A4Y8S7P9"/>
<dbReference type="PANTHER" id="PTHR38567">
    <property type="entry name" value="DUF4291 DOMAIN-CONTAINING PROTEIN"/>
    <property type="match status" value="1"/>
</dbReference>
<evidence type="ECO:0000313" key="2">
    <source>
        <dbReference type="Proteomes" id="UP000297540"/>
    </source>
</evidence>
<protein>
    <submittedName>
        <fullName evidence="1">DUF4291 domain-containing protein</fullName>
    </submittedName>
</protein>
<gene>
    <name evidence="1" type="ORF">E2R66_20055</name>
</gene>
<dbReference type="InterPro" id="IPR025633">
    <property type="entry name" value="DUF4291"/>
</dbReference>
<accession>A0A4Y8S7P9</accession>